<reference evidence="2" key="1">
    <citation type="journal article" date="2020" name="Nat. Commun.">
        <title>Genome sequence of the cluster root forming white lupin.</title>
        <authorList>
            <person name="Hufnagel B."/>
            <person name="Marques A."/>
            <person name="Soriano A."/>
            <person name="Marques L."/>
            <person name="Divol F."/>
            <person name="Doumas P."/>
            <person name="Sallet E."/>
            <person name="Mancinotti D."/>
            <person name="Carrere S."/>
            <person name="Marande W."/>
            <person name="Arribat S."/>
            <person name="Keller J."/>
            <person name="Huneau C."/>
            <person name="Blein T."/>
            <person name="Aime D."/>
            <person name="Laguerre M."/>
            <person name="Taylor J."/>
            <person name="Schubert V."/>
            <person name="Nelson M."/>
            <person name="Geu-Flores F."/>
            <person name="Crespi M."/>
            <person name="Gallardo-Guerrero K."/>
            <person name="Delaux P.-M."/>
            <person name="Salse J."/>
            <person name="Berges H."/>
            <person name="Guyot R."/>
            <person name="Gouzy J."/>
            <person name="Peret B."/>
        </authorList>
    </citation>
    <scope>NUCLEOTIDE SEQUENCE [LARGE SCALE GENOMIC DNA]</scope>
    <source>
        <strain evidence="2">cv. Amiga</strain>
    </source>
</reference>
<evidence type="ECO:0000313" key="2">
    <source>
        <dbReference type="Proteomes" id="UP000447434"/>
    </source>
</evidence>
<comment type="caution">
    <text evidence="1">The sequence shown here is derived from an EMBL/GenBank/DDBJ whole genome shotgun (WGS) entry which is preliminary data.</text>
</comment>
<proteinExistence type="predicted"/>
<organism evidence="1 2">
    <name type="scientific">Lupinus albus</name>
    <name type="common">White lupine</name>
    <name type="synonym">Lupinus termis</name>
    <dbReference type="NCBI Taxonomy" id="3870"/>
    <lineage>
        <taxon>Eukaryota</taxon>
        <taxon>Viridiplantae</taxon>
        <taxon>Streptophyta</taxon>
        <taxon>Embryophyta</taxon>
        <taxon>Tracheophyta</taxon>
        <taxon>Spermatophyta</taxon>
        <taxon>Magnoliopsida</taxon>
        <taxon>eudicotyledons</taxon>
        <taxon>Gunneridae</taxon>
        <taxon>Pentapetalae</taxon>
        <taxon>rosids</taxon>
        <taxon>fabids</taxon>
        <taxon>Fabales</taxon>
        <taxon>Fabaceae</taxon>
        <taxon>Papilionoideae</taxon>
        <taxon>50 kb inversion clade</taxon>
        <taxon>genistoids sensu lato</taxon>
        <taxon>core genistoids</taxon>
        <taxon>Genisteae</taxon>
        <taxon>Lupinus</taxon>
    </lineage>
</organism>
<dbReference type="AlphaFoldDB" id="A0A6A4PZY0"/>
<dbReference type="Proteomes" id="UP000447434">
    <property type="component" value="Chromosome 9"/>
</dbReference>
<evidence type="ECO:0000313" key="1">
    <source>
        <dbReference type="EMBL" id="KAE9607257.1"/>
    </source>
</evidence>
<dbReference type="OrthoDB" id="1741118at2759"/>
<dbReference type="EMBL" id="WOCE01000009">
    <property type="protein sequence ID" value="KAE9607257.1"/>
    <property type="molecule type" value="Genomic_DNA"/>
</dbReference>
<name>A0A6A4PZY0_LUPAL</name>
<protein>
    <submittedName>
        <fullName evidence="1">Uncharacterized protein</fullName>
    </submittedName>
</protein>
<dbReference type="PANTHER" id="PTHR37705:SF1">
    <property type="entry name" value="TRANSMEMBRANE PROTEIN"/>
    <property type="match status" value="1"/>
</dbReference>
<accession>A0A6A4PZY0</accession>
<keyword evidence="2" id="KW-1185">Reference proteome</keyword>
<sequence length="58" mass="6521">MMVIHRIELCITMVRIAIDFVIAVAETVVIVQHRNSLPLGIATLNRTSTLIHFSSFMP</sequence>
<dbReference type="PANTHER" id="PTHR37705">
    <property type="entry name" value="BNAA08G11710D PROTEIN"/>
    <property type="match status" value="1"/>
</dbReference>
<gene>
    <name evidence="1" type="ORF">Lalb_Chr09g0328131</name>
</gene>